<evidence type="ECO:0000256" key="1">
    <source>
        <dbReference type="SAM" id="MobiDB-lite"/>
    </source>
</evidence>
<sequence length="105" mass="11393">MSGNAQSSTSKPSSSAPARNASLEGKRDSVDKLRTAVGAVSTARKLKAAASSSNSKKQQQTKEEDRDDIIRAQTYLTLTPRKLITKPLKLGFVDTLKIFTIELEI</sequence>
<feature type="compositionally biased region" description="Low complexity" evidence="1">
    <location>
        <begin position="48"/>
        <end position="57"/>
    </location>
</feature>
<dbReference type="AlphaFoldDB" id="A0A286UD30"/>
<evidence type="ECO:0000313" key="3">
    <source>
        <dbReference type="Proteomes" id="UP000217199"/>
    </source>
</evidence>
<protein>
    <submittedName>
        <fullName evidence="2">Uncharacterized protein</fullName>
    </submittedName>
</protein>
<comment type="caution">
    <text evidence="2">The sequence shown here is derived from an EMBL/GenBank/DDBJ whole genome shotgun (WGS) entry which is preliminary data.</text>
</comment>
<reference evidence="2 3" key="1">
    <citation type="journal article" date="2017" name="Mol. Ecol.">
        <title>Comparative and population genomic landscape of Phellinus noxius: A hypervariable fungus causing root rot in trees.</title>
        <authorList>
            <person name="Chung C.L."/>
            <person name="Lee T.J."/>
            <person name="Akiba M."/>
            <person name="Lee H.H."/>
            <person name="Kuo T.H."/>
            <person name="Liu D."/>
            <person name="Ke H.M."/>
            <person name="Yokoi T."/>
            <person name="Roa M.B."/>
            <person name="Lu M.J."/>
            <person name="Chang Y.Y."/>
            <person name="Ann P.J."/>
            <person name="Tsai J.N."/>
            <person name="Chen C.Y."/>
            <person name="Tzean S.S."/>
            <person name="Ota Y."/>
            <person name="Hattori T."/>
            <person name="Sahashi N."/>
            <person name="Liou R.F."/>
            <person name="Kikuchi T."/>
            <person name="Tsai I.J."/>
        </authorList>
    </citation>
    <scope>NUCLEOTIDE SEQUENCE [LARGE SCALE GENOMIC DNA]</scope>
    <source>
        <strain evidence="2 3">FFPRI411160</strain>
    </source>
</reference>
<dbReference type="EMBL" id="NBII01000007">
    <property type="protein sequence ID" value="PAV17493.1"/>
    <property type="molecule type" value="Genomic_DNA"/>
</dbReference>
<feature type="region of interest" description="Disordered" evidence="1">
    <location>
        <begin position="45"/>
        <end position="69"/>
    </location>
</feature>
<name>A0A286UD30_9AGAM</name>
<accession>A0A286UD30</accession>
<feature type="compositionally biased region" description="Basic and acidic residues" evidence="1">
    <location>
        <begin position="60"/>
        <end position="69"/>
    </location>
</feature>
<dbReference type="Proteomes" id="UP000217199">
    <property type="component" value="Unassembled WGS sequence"/>
</dbReference>
<feature type="compositionally biased region" description="Low complexity" evidence="1">
    <location>
        <begin position="7"/>
        <end position="18"/>
    </location>
</feature>
<keyword evidence="3" id="KW-1185">Reference proteome</keyword>
<feature type="region of interest" description="Disordered" evidence="1">
    <location>
        <begin position="1"/>
        <end position="30"/>
    </location>
</feature>
<evidence type="ECO:0000313" key="2">
    <source>
        <dbReference type="EMBL" id="PAV17493.1"/>
    </source>
</evidence>
<dbReference type="InParanoid" id="A0A286UD30"/>
<gene>
    <name evidence="2" type="ORF">PNOK_0755700</name>
</gene>
<organism evidence="2 3">
    <name type="scientific">Pyrrhoderma noxium</name>
    <dbReference type="NCBI Taxonomy" id="2282107"/>
    <lineage>
        <taxon>Eukaryota</taxon>
        <taxon>Fungi</taxon>
        <taxon>Dikarya</taxon>
        <taxon>Basidiomycota</taxon>
        <taxon>Agaricomycotina</taxon>
        <taxon>Agaricomycetes</taxon>
        <taxon>Hymenochaetales</taxon>
        <taxon>Hymenochaetaceae</taxon>
        <taxon>Pyrrhoderma</taxon>
    </lineage>
</organism>
<proteinExistence type="predicted"/>